<protein>
    <submittedName>
        <fullName evidence="1">Uncharacterized protein</fullName>
    </submittedName>
</protein>
<dbReference type="Proteomes" id="UP000799778">
    <property type="component" value="Unassembled WGS sequence"/>
</dbReference>
<name>A0A6A5XBV2_9PLEO</name>
<dbReference type="AlphaFoldDB" id="A0A6A5XBV2"/>
<gene>
    <name evidence="1" type="ORF">BU24DRAFT_57407</name>
</gene>
<accession>A0A6A5XBV2</accession>
<organism evidence="1 2">
    <name type="scientific">Aaosphaeria arxii CBS 175.79</name>
    <dbReference type="NCBI Taxonomy" id="1450172"/>
    <lineage>
        <taxon>Eukaryota</taxon>
        <taxon>Fungi</taxon>
        <taxon>Dikarya</taxon>
        <taxon>Ascomycota</taxon>
        <taxon>Pezizomycotina</taxon>
        <taxon>Dothideomycetes</taxon>
        <taxon>Pleosporomycetidae</taxon>
        <taxon>Pleosporales</taxon>
        <taxon>Pleosporales incertae sedis</taxon>
        <taxon>Aaosphaeria</taxon>
    </lineage>
</organism>
<evidence type="ECO:0000313" key="2">
    <source>
        <dbReference type="Proteomes" id="UP000799778"/>
    </source>
</evidence>
<reference evidence="1" key="1">
    <citation type="journal article" date="2020" name="Stud. Mycol.">
        <title>101 Dothideomycetes genomes: a test case for predicting lifestyles and emergence of pathogens.</title>
        <authorList>
            <person name="Haridas S."/>
            <person name="Albert R."/>
            <person name="Binder M."/>
            <person name="Bloem J."/>
            <person name="Labutti K."/>
            <person name="Salamov A."/>
            <person name="Andreopoulos B."/>
            <person name="Baker S."/>
            <person name="Barry K."/>
            <person name="Bills G."/>
            <person name="Bluhm B."/>
            <person name="Cannon C."/>
            <person name="Castanera R."/>
            <person name="Culley D."/>
            <person name="Daum C."/>
            <person name="Ezra D."/>
            <person name="Gonzalez J."/>
            <person name="Henrissat B."/>
            <person name="Kuo A."/>
            <person name="Liang C."/>
            <person name="Lipzen A."/>
            <person name="Lutzoni F."/>
            <person name="Magnuson J."/>
            <person name="Mondo S."/>
            <person name="Nolan M."/>
            <person name="Ohm R."/>
            <person name="Pangilinan J."/>
            <person name="Park H.-J."/>
            <person name="Ramirez L."/>
            <person name="Alfaro M."/>
            <person name="Sun H."/>
            <person name="Tritt A."/>
            <person name="Yoshinaga Y."/>
            <person name="Zwiers L.-H."/>
            <person name="Turgeon B."/>
            <person name="Goodwin S."/>
            <person name="Spatafora J."/>
            <person name="Crous P."/>
            <person name="Grigoriev I."/>
        </authorList>
    </citation>
    <scope>NUCLEOTIDE SEQUENCE</scope>
    <source>
        <strain evidence="1">CBS 175.79</strain>
    </source>
</reference>
<dbReference type="EMBL" id="ML978076">
    <property type="protein sequence ID" value="KAF2010379.1"/>
    <property type="molecule type" value="Genomic_DNA"/>
</dbReference>
<evidence type="ECO:0000313" key="1">
    <source>
        <dbReference type="EMBL" id="KAF2010379.1"/>
    </source>
</evidence>
<keyword evidence="2" id="KW-1185">Reference proteome</keyword>
<dbReference type="GeneID" id="54291809"/>
<dbReference type="RefSeq" id="XP_033378718.1">
    <property type="nucleotide sequence ID" value="XM_033534412.1"/>
</dbReference>
<sequence length="98" mass="11100">MHTQKLRTVHYLDRNPPFDDEDLDPDAKPPTLSIHSRPFKAAIKPHTPGYPCPAFLHRSGASFSWWAFLCFSSLGKRLLGLAACHLRVCRPPFSELQS</sequence>
<proteinExistence type="predicted"/>